<dbReference type="Pfam" id="PF02590">
    <property type="entry name" value="SPOUT_MTase"/>
    <property type="match status" value="1"/>
</dbReference>
<proteinExistence type="inferred from homology"/>
<evidence type="ECO:0000256" key="3">
    <source>
        <dbReference type="ARBA" id="ARBA00022691"/>
    </source>
</evidence>
<evidence type="ECO:0000256" key="2">
    <source>
        <dbReference type="ARBA" id="ARBA00022679"/>
    </source>
</evidence>
<dbReference type="GO" id="GO:0005737">
    <property type="term" value="C:cytoplasm"/>
    <property type="evidence" value="ECO:0007669"/>
    <property type="project" value="UniProtKB-SubCell"/>
</dbReference>
<dbReference type="Gene3D" id="3.40.1280.10">
    <property type="match status" value="1"/>
</dbReference>
<dbReference type="GO" id="GO:0070038">
    <property type="term" value="F:rRNA (pseudouridine-N3-)-methyltransferase activity"/>
    <property type="evidence" value="ECO:0007669"/>
    <property type="project" value="UniProtKB-UniRule"/>
</dbReference>
<comment type="caution">
    <text evidence="5">Lacks conserved residue(s) required for the propagation of feature annotation.</text>
</comment>
<dbReference type="OrthoDB" id="9806643at2"/>
<reference evidence="6 7" key="2">
    <citation type="submission" date="2019-02" db="EMBL/GenBank/DDBJ databases">
        <title>'Lichenibacterium ramalinii' gen. nov. sp. nov., 'Lichenibacterium minor' gen. nov. sp. nov.</title>
        <authorList>
            <person name="Pankratov T."/>
        </authorList>
    </citation>
    <scope>NUCLEOTIDE SEQUENCE [LARGE SCALE GENOMIC DNA]</scope>
    <source>
        <strain evidence="6 7">RmlP001</strain>
    </source>
</reference>
<accession>A0A4Q2RB27</accession>
<protein>
    <recommendedName>
        <fullName evidence="5">Ribosomal RNA large subunit methyltransferase H</fullName>
        <ecNumber evidence="5">2.1.1.177</ecNumber>
    </recommendedName>
    <alternativeName>
        <fullName evidence="5">23S rRNA (pseudouridine1915-N3)-methyltransferase</fullName>
    </alternativeName>
    <alternativeName>
        <fullName evidence="5">23S rRNA m3Psi1915 methyltransferase</fullName>
    </alternativeName>
    <alternativeName>
        <fullName evidence="5">rRNA (pseudouridine-N3-)-methyltransferase RlmH</fullName>
    </alternativeName>
</protein>
<evidence type="ECO:0000313" key="6">
    <source>
        <dbReference type="EMBL" id="RYB03436.1"/>
    </source>
</evidence>
<dbReference type="AlphaFoldDB" id="A0A4Q2RB27"/>
<dbReference type="InterPro" id="IPR029026">
    <property type="entry name" value="tRNA_m1G_MTases_N"/>
</dbReference>
<reference evidence="6 7" key="1">
    <citation type="submission" date="2018-09" db="EMBL/GenBank/DDBJ databases">
        <authorList>
            <person name="Grouzdev D.S."/>
            <person name="Krutkina M.S."/>
        </authorList>
    </citation>
    <scope>NUCLEOTIDE SEQUENCE [LARGE SCALE GENOMIC DNA]</scope>
    <source>
        <strain evidence="6 7">RmlP001</strain>
    </source>
</reference>
<dbReference type="PIRSF" id="PIRSF004505">
    <property type="entry name" value="MT_bac"/>
    <property type="match status" value="1"/>
</dbReference>
<comment type="similarity">
    <text evidence="4 5">Belongs to the RNA methyltransferase RlmH family.</text>
</comment>
<evidence type="ECO:0000256" key="1">
    <source>
        <dbReference type="ARBA" id="ARBA00022603"/>
    </source>
</evidence>
<dbReference type="PANTHER" id="PTHR33603">
    <property type="entry name" value="METHYLTRANSFERASE"/>
    <property type="match status" value="1"/>
</dbReference>
<keyword evidence="2 5" id="KW-0808">Transferase</keyword>
<sequence length="160" mass="17112">MRLLLAGVGRMKAGPERDLLDRYVTRARASARPLGIAGLDLVEVEEGRGRSAEERKREEAAALSARLPAGTVVVALDERGRSLPSQDFAARIGALADAGTPALAFVIGGPDGFDEGFRAAARDVVSFGAATMPHQLVRVVLAEQIYRAVTILTRHPYHRA</sequence>
<gene>
    <name evidence="5 6" type="primary">rlmH</name>
    <name evidence="6" type="ORF">D3272_16895</name>
</gene>
<dbReference type="EMBL" id="QYBC01000014">
    <property type="protein sequence ID" value="RYB03436.1"/>
    <property type="molecule type" value="Genomic_DNA"/>
</dbReference>
<comment type="subcellular location">
    <subcellularLocation>
        <location evidence="5">Cytoplasm</location>
    </subcellularLocation>
</comment>
<feature type="binding site" evidence="5">
    <location>
        <position position="108"/>
    </location>
    <ligand>
        <name>S-adenosyl-L-methionine</name>
        <dbReference type="ChEBI" id="CHEBI:59789"/>
    </ligand>
</feature>
<keyword evidence="7" id="KW-1185">Reference proteome</keyword>
<keyword evidence="5" id="KW-0963">Cytoplasm</keyword>
<comment type="caution">
    <text evidence="6">The sequence shown here is derived from an EMBL/GenBank/DDBJ whole genome shotgun (WGS) entry which is preliminary data.</text>
</comment>
<dbReference type="PANTHER" id="PTHR33603:SF1">
    <property type="entry name" value="RIBOSOMAL RNA LARGE SUBUNIT METHYLTRANSFERASE H"/>
    <property type="match status" value="1"/>
</dbReference>
<dbReference type="EC" id="2.1.1.177" evidence="5"/>
<dbReference type="CDD" id="cd18081">
    <property type="entry name" value="RlmH-like"/>
    <property type="match status" value="1"/>
</dbReference>
<dbReference type="Proteomes" id="UP000289411">
    <property type="component" value="Unassembled WGS sequence"/>
</dbReference>
<evidence type="ECO:0000256" key="5">
    <source>
        <dbReference type="HAMAP-Rule" id="MF_00658"/>
    </source>
</evidence>
<keyword evidence="5" id="KW-0698">rRNA processing</keyword>
<comment type="subunit">
    <text evidence="5">Homodimer.</text>
</comment>
<dbReference type="NCBIfam" id="NF000989">
    <property type="entry name" value="PRK00103.2-3"/>
    <property type="match status" value="1"/>
</dbReference>
<keyword evidence="3 5" id="KW-0949">S-adenosyl-L-methionine</keyword>
<dbReference type="InterPro" id="IPR003742">
    <property type="entry name" value="RlmH-like"/>
</dbReference>
<keyword evidence="1 5" id="KW-0489">Methyltransferase</keyword>
<comment type="function">
    <text evidence="5">Specifically methylates the pseudouridine at position 1915 (m3Psi1915) in 23S rRNA.</text>
</comment>
<evidence type="ECO:0000256" key="4">
    <source>
        <dbReference type="ARBA" id="ARBA00038303"/>
    </source>
</evidence>
<comment type="catalytic activity">
    <reaction evidence="5">
        <text>pseudouridine(1915) in 23S rRNA + S-adenosyl-L-methionine = N(3)-methylpseudouridine(1915) in 23S rRNA + S-adenosyl-L-homocysteine + H(+)</text>
        <dbReference type="Rhea" id="RHEA:42752"/>
        <dbReference type="Rhea" id="RHEA-COMP:10221"/>
        <dbReference type="Rhea" id="RHEA-COMP:10222"/>
        <dbReference type="ChEBI" id="CHEBI:15378"/>
        <dbReference type="ChEBI" id="CHEBI:57856"/>
        <dbReference type="ChEBI" id="CHEBI:59789"/>
        <dbReference type="ChEBI" id="CHEBI:65314"/>
        <dbReference type="ChEBI" id="CHEBI:74486"/>
        <dbReference type="EC" id="2.1.1.177"/>
    </reaction>
</comment>
<name>A0A4Q2RB27_9HYPH</name>
<dbReference type="SUPFAM" id="SSF75217">
    <property type="entry name" value="alpha/beta knot"/>
    <property type="match status" value="1"/>
</dbReference>
<feature type="binding site" evidence="5">
    <location>
        <position position="76"/>
    </location>
    <ligand>
        <name>S-adenosyl-L-methionine</name>
        <dbReference type="ChEBI" id="CHEBI:59789"/>
    </ligand>
</feature>
<dbReference type="RefSeq" id="WP_129220390.1">
    <property type="nucleotide sequence ID" value="NZ_QYBC01000014.1"/>
</dbReference>
<organism evidence="6 7">
    <name type="scientific">Lichenibacterium ramalinae</name>
    <dbReference type="NCBI Taxonomy" id="2316527"/>
    <lineage>
        <taxon>Bacteria</taxon>
        <taxon>Pseudomonadati</taxon>
        <taxon>Pseudomonadota</taxon>
        <taxon>Alphaproteobacteria</taxon>
        <taxon>Hyphomicrobiales</taxon>
        <taxon>Lichenihabitantaceae</taxon>
        <taxon>Lichenibacterium</taxon>
    </lineage>
</organism>
<dbReference type="InterPro" id="IPR029028">
    <property type="entry name" value="Alpha/beta_knot_MTases"/>
</dbReference>
<evidence type="ECO:0000313" key="7">
    <source>
        <dbReference type="Proteomes" id="UP000289411"/>
    </source>
</evidence>
<dbReference type="HAMAP" id="MF_00658">
    <property type="entry name" value="23SrRNA_methyltr_H"/>
    <property type="match status" value="1"/>
</dbReference>